<accession>A0A0U1L3H8</accession>
<organism evidence="2 3">
    <name type="scientific">Sporomusa ovata</name>
    <dbReference type="NCBI Taxonomy" id="2378"/>
    <lineage>
        <taxon>Bacteria</taxon>
        <taxon>Bacillati</taxon>
        <taxon>Bacillota</taxon>
        <taxon>Negativicutes</taxon>
        <taxon>Selenomonadales</taxon>
        <taxon>Sporomusaceae</taxon>
        <taxon>Sporomusa</taxon>
    </lineage>
</organism>
<evidence type="ECO:0000313" key="3">
    <source>
        <dbReference type="Proteomes" id="UP000049855"/>
    </source>
</evidence>
<keyword evidence="2" id="KW-0030">Aminoacyl-tRNA synthetase</keyword>
<feature type="domain" description="YbaK/aminoacyl-tRNA synthetase-associated" evidence="1">
    <location>
        <begin position="24"/>
        <end position="140"/>
    </location>
</feature>
<dbReference type="PANTHER" id="PTHR30411">
    <property type="entry name" value="CYTOPLASMIC PROTEIN"/>
    <property type="match status" value="1"/>
</dbReference>
<dbReference type="InterPro" id="IPR036754">
    <property type="entry name" value="YbaK/aa-tRNA-synt-asso_dom_sf"/>
</dbReference>
<keyword evidence="2" id="KW-0436">Ligase</keyword>
<dbReference type="GO" id="GO:0004812">
    <property type="term" value="F:aminoacyl-tRNA ligase activity"/>
    <property type="evidence" value="ECO:0007669"/>
    <property type="project" value="UniProtKB-KW"/>
</dbReference>
<evidence type="ECO:0000259" key="1">
    <source>
        <dbReference type="Pfam" id="PF04073"/>
    </source>
</evidence>
<evidence type="ECO:0000313" key="2">
    <source>
        <dbReference type="EMBL" id="CQR74252.1"/>
    </source>
</evidence>
<dbReference type="EMBL" id="CTRP01000014">
    <property type="protein sequence ID" value="CQR74252.1"/>
    <property type="molecule type" value="Genomic_DNA"/>
</dbReference>
<keyword evidence="3" id="KW-1185">Reference proteome</keyword>
<reference evidence="3" key="1">
    <citation type="submission" date="2015-03" db="EMBL/GenBank/DDBJ databases">
        <authorList>
            <person name="Nijsse Bart"/>
        </authorList>
    </citation>
    <scope>NUCLEOTIDE SEQUENCE [LARGE SCALE GENOMIC DNA]</scope>
</reference>
<proteinExistence type="predicted"/>
<name>A0A0U1L3H8_9FIRM</name>
<dbReference type="GO" id="GO:0002161">
    <property type="term" value="F:aminoacyl-tRNA deacylase activity"/>
    <property type="evidence" value="ECO:0007669"/>
    <property type="project" value="InterPro"/>
</dbReference>
<dbReference type="AlphaFoldDB" id="A0A0U1L3H8"/>
<dbReference type="Pfam" id="PF04073">
    <property type="entry name" value="tRNA_edit"/>
    <property type="match status" value="1"/>
</dbReference>
<dbReference type="RefSeq" id="WP_021170261.1">
    <property type="nucleotide sequence ID" value="NZ_CTRP01000014.1"/>
</dbReference>
<dbReference type="Gene3D" id="3.90.960.10">
    <property type="entry name" value="YbaK/aminoacyl-tRNA synthetase-associated domain"/>
    <property type="match status" value="1"/>
</dbReference>
<dbReference type="SUPFAM" id="SSF55826">
    <property type="entry name" value="YbaK/ProRS associated domain"/>
    <property type="match status" value="1"/>
</dbReference>
<dbReference type="Proteomes" id="UP000049855">
    <property type="component" value="Unassembled WGS sequence"/>
</dbReference>
<gene>
    <name evidence="2" type="ORF">SpAn4DRAFT_0714</name>
</gene>
<dbReference type="InterPro" id="IPR007214">
    <property type="entry name" value="YbaK/aa-tRNA-synth-assoc-dom"/>
</dbReference>
<protein>
    <submittedName>
        <fullName evidence="2">YbaK/prolyl-tRNA synthetase associated region</fullName>
    </submittedName>
</protein>
<sequence>MEKVNIKDILEKSGFLFELIYNESPIRTAQEGADYFNVDIAQIVPTLILYTGIGFHVLVISGARGHVNFKEIKHLLHCKNVRLATKEEVKSVTGFSVGNVPMFGIPLPYIVDKRLLQFSFVYGGLGEENTTLKVDPRALFNLNKVVGSLE</sequence>
<dbReference type="PANTHER" id="PTHR30411:SF1">
    <property type="entry name" value="CYTOPLASMIC PROTEIN"/>
    <property type="match status" value="1"/>
</dbReference>